<dbReference type="CDD" id="cd16147">
    <property type="entry name" value="G6S"/>
    <property type="match status" value="1"/>
</dbReference>
<dbReference type="Gene3D" id="3.40.720.10">
    <property type="entry name" value="Alkaline Phosphatase, subunit A"/>
    <property type="match status" value="1"/>
</dbReference>
<keyword evidence="4" id="KW-0325">Glycoprotein</keyword>
<evidence type="ECO:0000256" key="5">
    <source>
        <dbReference type="PIRSR" id="PIRSR036666-50"/>
    </source>
</evidence>
<organism evidence="9 10">
    <name type="scientific">Glarea lozoyensis (strain ATCC 20868 / MF5171)</name>
    <dbReference type="NCBI Taxonomy" id="1116229"/>
    <lineage>
        <taxon>Eukaryota</taxon>
        <taxon>Fungi</taxon>
        <taxon>Dikarya</taxon>
        <taxon>Ascomycota</taxon>
        <taxon>Pezizomycotina</taxon>
        <taxon>Leotiomycetes</taxon>
        <taxon>Helotiales</taxon>
        <taxon>Helotiaceae</taxon>
        <taxon>Glarea</taxon>
    </lineage>
</organism>
<dbReference type="EMBL" id="KE145367">
    <property type="protein sequence ID" value="EPE29002.1"/>
    <property type="molecule type" value="Genomic_DNA"/>
</dbReference>
<dbReference type="AlphaFoldDB" id="S3CRB1"/>
<sequence length="484" mass="53571">MSSLHSLLRSLCLLFLLLQFTNADRKQPNIILILTDDQDQKLQSLDYMPLLKKYIADQGTTFNKHYCTVSICCPSRVNLLTGRAAHNTNVTDVIPPFGGYPKFIAEGLNENNLPVWLQQAGYNTYYVGKYLNGHTLDNYNKPLAKGFTGSEFLLDPSTYQYYNASMSRNGGIPVNYPGQYSNDLVANKAYDFLDDAIAAGKPFFLGIAPIGPHSEFQFATLEASAPQYPPRHANLFNTITVPRTPNFNPSTPGGTSWISTLPPLTPEALAYGDTFYRARLRSLQSIDEMIESLTLRLNTKKLLENTYIIYTSDNGFHISQHRLPPGKNCGFEEDINIPLLIRGPGVSKGVSTQKVSSHTDIAPTIMSLALGKNGLDGHGFDGKPISLDIKEEGGSDSVNIEYWGRALPEGDFAAQLFYGNNTYKAVRIMGEGYSYYYAVWCTNERELYDMLADPYQLTNLALPIPSPNPVPSPSSTPRTPSPPS</sequence>
<feature type="region of interest" description="Disordered" evidence="6">
    <location>
        <begin position="465"/>
        <end position="484"/>
    </location>
</feature>
<dbReference type="SUPFAM" id="SSF53649">
    <property type="entry name" value="Alkaline phosphatase-like"/>
    <property type="match status" value="1"/>
</dbReference>
<evidence type="ECO:0000259" key="8">
    <source>
        <dbReference type="Pfam" id="PF00884"/>
    </source>
</evidence>
<dbReference type="eggNOG" id="KOG3731">
    <property type="taxonomic scope" value="Eukaryota"/>
</dbReference>
<evidence type="ECO:0000256" key="6">
    <source>
        <dbReference type="SAM" id="MobiDB-lite"/>
    </source>
</evidence>
<dbReference type="GeneID" id="19459220"/>
<dbReference type="GO" id="GO:0005539">
    <property type="term" value="F:glycosaminoglycan binding"/>
    <property type="evidence" value="ECO:0007669"/>
    <property type="project" value="TreeGrafter"/>
</dbReference>
<feature type="chain" id="PRO_5004507418" evidence="7">
    <location>
        <begin position="24"/>
        <end position="484"/>
    </location>
</feature>
<dbReference type="Pfam" id="PF00884">
    <property type="entry name" value="Sulfatase"/>
    <property type="match status" value="1"/>
</dbReference>
<proteinExistence type="inferred from homology"/>
<keyword evidence="10" id="KW-1185">Reference proteome</keyword>
<accession>S3CRB1</accession>
<feature type="modified residue" description="3-oxoalanine (Cys)" evidence="5">
    <location>
        <position position="72"/>
    </location>
</feature>
<dbReference type="GO" id="GO:0008449">
    <property type="term" value="F:N-acetylglucosamine-6-sulfatase activity"/>
    <property type="evidence" value="ECO:0007669"/>
    <property type="project" value="InterPro"/>
</dbReference>
<dbReference type="HOGENOM" id="CLU_006332_4_0_1"/>
<dbReference type="STRING" id="1116229.S3CRB1"/>
<dbReference type="InterPro" id="IPR012251">
    <property type="entry name" value="GlcNAc_6-SO4ase"/>
</dbReference>
<dbReference type="Proteomes" id="UP000016922">
    <property type="component" value="Unassembled WGS sequence"/>
</dbReference>
<dbReference type="InterPro" id="IPR024607">
    <property type="entry name" value="Sulfatase_CS"/>
</dbReference>
<dbReference type="KEGG" id="glz:GLAREA_00160"/>
<keyword evidence="2 7" id="KW-0732">Signal</keyword>
<dbReference type="PROSITE" id="PS00523">
    <property type="entry name" value="SULFATASE_1"/>
    <property type="match status" value="1"/>
</dbReference>
<dbReference type="PROSITE" id="PS00149">
    <property type="entry name" value="SULFATASE_2"/>
    <property type="match status" value="1"/>
</dbReference>
<dbReference type="PANTHER" id="PTHR43108">
    <property type="entry name" value="N-ACETYLGLUCOSAMINE-6-SULFATASE FAMILY MEMBER"/>
    <property type="match status" value="1"/>
</dbReference>
<dbReference type="OMA" id="RMPHNTN"/>
<dbReference type="OrthoDB" id="96314at2759"/>
<evidence type="ECO:0000256" key="2">
    <source>
        <dbReference type="ARBA" id="ARBA00022729"/>
    </source>
</evidence>
<evidence type="ECO:0000256" key="3">
    <source>
        <dbReference type="ARBA" id="ARBA00022801"/>
    </source>
</evidence>
<dbReference type="PANTHER" id="PTHR43108:SF8">
    <property type="entry name" value="SD21168P"/>
    <property type="match status" value="1"/>
</dbReference>
<keyword evidence="3" id="KW-0378">Hydrolase</keyword>
<feature type="domain" description="Sulfatase N-terminal" evidence="8">
    <location>
        <begin position="28"/>
        <end position="369"/>
    </location>
</feature>
<comment type="similarity">
    <text evidence="1">Belongs to the sulfatase family.</text>
</comment>
<gene>
    <name evidence="9" type="ORF">GLAREA_00160</name>
</gene>
<dbReference type="GO" id="GO:0030203">
    <property type="term" value="P:glycosaminoglycan metabolic process"/>
    <property type="evidence" value="ECO:0007669"/>
    <property type="project" value="InterPro"/>
</dbReference>
<dbReference type="RefSeq" id="XP_008083111.1">
    <property type="nucleotide sequence ID" value="XM_008084920.1"/>
</dbReference>
<dbReference type="InterPro" id="IPR000917">
    <property type="entry name" value="Sulfatase_N"/>
</dbReference>
<dbReference type="PIRSF" id="PIRSF036666">
    <property type="entry name" value="G6S"/>
    <property type="match status" value="1"/>
</dbReference>
<evidence type="ECO:0000313" key="10">
    <source>
        <dbReference type="Proteomes" id="UP000016922"/>
    </source>
</evidence>
<evidence type="ECO:0000313" key="9">
    <source>
        <dbReference type="EMBL" id="EPE29002.1"/>
    </source>
</evidence>
<evidence type="ECO:0000256" key="1">
    <source>
        <dbReference type="ARBA" id="ARBA00008779"/>
    </source>
</evidence>
<evidence type="ECO:0000256" key="4">
    <source>
        <dbReference type="ARBA" id="ARBA00023180"/>
    </source>
</evidence>
<reference evidence="9 10" key="1">
    <citation type="journal article" date="2013" name="BMC Genomics">
        <title>Genomics-driven discovery of the pneumocandin biosynthetic gene cluster in the fungus Glarea lozoyensis.</title>
        <authorList>
            <person name="Chen L."/>
            <person name="Yue Q."/>
            <person name="Zhang X."/>
            <person name="Xiang M."/>
            <person name="Wang C."/>
            <person name="Li S."/>
            <person name="Che Y."/>
            <person name="Ortiz-Lopez F.J."/>
            <person name="Bills G.F."/>
            <person name="Liu X."/>
            <person name="An Z."/>
        </authorList>
    </citation>
    <scope>NUCLEOTIDE SEQUENCE [LARGE SCALE GENOMIC DNA]</scope>
    <source>
        <strain evidence="10">ATCC 20868 / MF5171</strain>
    </source>
</reference>
<feature type="signal peptide" evidence="7">
    <location>
        <begin position="1"/>
        <end position="23"/>
    </location>
</feature>
<dbReference type="FunFam" id="3.40.720.10:FF:000051">
    <property type="entry name" value="Arylsulfatase"/>
    <property type="match status" value="1"/>
</dbReference>
<protein>
    <submittedName>
        <fullName evidence="9">Alkaline phosphatase-like protein</fullName>
    </submittedName>
</protein>
<comment type="PTM">
    <text evidence="5">The conversion to 3-oxoalanine (also known as C-formylglycine, FGly), of a serine or cysteine residue in prokaryotes and of a cysteine residue in eukaryotes, is critical for catalytic activity.</text>
</comment>
<name>S3CRB1_GLAL2</name>
<dbReference type="InterPro" id="IPR017850">
    <property type="entry name" value="Alkaline_phosphatase_core_sf"/>
</dbReference>
<evidence type="ECO:0000256" key="7">
    <source>
        <dbReference type="SAM" id="SignalP"/>
    </source>
</evidence>